<feature type="transmembrane region" description="Helical" evidence="1">
    <location>
        <begin position="337"/>
        <end position="355"/>
    </location>
</feature>
<keyword evidence="1" id="KW-1133">Transmembrane helix</keyword>
<feature type="transmembrane region" description="Helical" evidence="1">
    <location>
        <begin position="309"/>
        <end position="330"/>
    </location>
</feature>
<dbReference type="KEGG" id="htq:FRZ44_32200"/>
<dbReference type="GO" id="GO:0004016">
    <property type="term" value="F:adenylate cyclase activity"/>
    <property type="evidence" value="ECO:0007669"/>
    <property type="project" value="UniProtKB-ARBA"/>
</dbReference>
<feature type="domain" description="Guanylate cyclase" evidence="2">
    <location>
        <begin position="426"/>
        <end position="562"/>
    </location>
</feature>
<dbReference type="Proteomes" id="UP000326202">
    <property type="component" value="Chromosome"/>
</dbReference>
<dbReference type="PANTHER" id="PTHR43081">
    <property type="entry name" value="ADENYLATE CYCLASE, TERMINAL-DIFFERENTIATION SPECIFIC-RELATED"/>
    <property type="match status" value="1"/>
</dbReference>
<dbReference type="PANTHER" id="PTHR43081:SF1">
    <property type="entry name" value="ADENYLATE CYCLASE, TERMINAL-DIFFERENTIATION SPECIFIC"/>
    <property type="match status" value="1"/>
</dbReference>
<dbReference type="SMART" id="SM00044">
    <property type="entry name" value="CYCc"/>
    <property type="match status" value="1"/>
</dbReference>
<evidence type="ECO:0000313" key="3">
    <source>
        <dbReference type="EMBL" id="QEX17917.1"/>
    </source>
</evidence>
<evidence type="ECO:0000259" key="2">
    <source>
        <dbReference type="PROSITE" id="PS50125"/>
    </source>
</evidence>
<sequence length="677" mass="74106">MVVALGLLTMLYAPLTHEGQLQRWDIDFTLPLAEFIAPQRPAPPLAVVVIDEKTYRHAPFLQTPQVAWTPFIAEVLQAIDAAGARVVGMDLIYPTTLDRPGLVPGYDRPFLNALHHLGQSGRLILGYGQAANGPISPFQGQIIAAGGNANLRSINLLPDRDGVVRRYLASVPTDTGQVVTSFAAELVRRFGAAPPDKDFLVDFSRNPASLPIYSLTDLLECSRGGNVDAFKQKFDGRIVLVGSALDVEDRHQTSRRFSFKRAAATVESACPESGPQDFASLMNGRSIPGVFVHSAAVETMLAGTALRIIPAWIDALLIGGAVVLVTLLFLRQSPLRGAAFAAVALPVLYAVGALSMSRGLLLPFSETGLAIAAAYVVTYAYRFVREQEIRDRITLHFGRYLSPVIVERLADRRRDARLDGEIRAVTIAFFDIKDFTTLSEQLQHAPKELLDIANTYLGCIADTIQQHRGYVDKYLGDGLMAIWGAPDNDPDAAVHAVDAALACQRRVEELNHSRALSGANAPSLQFRVGINSGSALVGNVGSRDRVNYTALGDMVNLASRLEGVNKIFGTSIIIGEATRRQLPRGYITRRLGRIIVKGKEHRVRAYEVRDHAANDDHLQRLRFRNALAAYYRRRIAEALAAFEDLSRTDPAAKAYLKNRSSLTPKNLPPEWDGSLHQ</sequence>
<protein>
    <submittedName>
        <fullName evidence="3">Adenylate/guanylate cyclase domain-containing protein</fullName>
    </submittedName>
</protein>
<keyword evidence="1" id="KW-0472">Membrane</keyword>
<dbReference type="InterPro" id="IPR029787">
    <property type="entry name" value="Nucleotide_cyclase"/>
</dbReference>
<dbReference type="Gene3D" id="3.30.70.1230">
    <property type="entry name" value="Nucleotide cyclase"/>
    <property type="match status" value="1"/>
</dbReference>
<dbReference type="EMBL" id="CP042906">
    <property type="protein sequence ID" value="QEX17917.1"/>
    <property type="molecule type" value="Genomic_DNA"/>
</dbReference>
<reference evidence="3 4" key="1">
    <citation type="submission" date="2019-08" db="EMBL/GenBank/DDBJ databases">
        <title>Hyperibacter terrae gen. nov., sp. nov. and Hyperibacter viscosus sp. nov., two new members in the family Rhodospirillaceae isolated from the rhizosphere of Hypericum perforatum.</title>
        <authorList>
            <person name="Noviana Z."/>
        </authorList>
    </citation>
    <scope>NUCLEOTIDE SEQUENCE [LARGE SCALE GENOMIC DNA]</scope>
    <source>
        <strain evidence="3 4">R5913</strain>
    </source>
</reference>
<dbReference type="AlphaFoldDB" id="A0A5J6ML52"/>
<feature type="transmembrane region" description="Helical" evidence="1">
    <location>
        <begin position="367"/>
        <end position="384"/>
    </location>
</feature>
<organism evidence="3 4">
    <name type="scientific">Hypericibacter terrae</name>
    <dbReference type="NCBI Taxonomy" id="2602015"/>
    <lineage>
        <taxon>Bacteria</taxon>
        <taxon>Pseudomonadati</taxon>
        <taxon>Pseudomonadota</taxon>
        <taxon>Alphaproteobacteria</taxon>
        <taxon>Rhodospirillales</taxon>
        <taxon>Dongiaceae</taxon>
        <taxon>Hypericibacter</taxon>
    </lineage>
</organism>
<evidence type="ECO:0000256" key="1">
    <source>
        <dbReference type="SAM" id="Phobius"/>
    </source>
</evidence>
<dbReference type="InterPro" id="IPR050697">
    <property type="entry name" value="Adenylyl/Guanylyl_Cyclase_3/4"/>
</dbReference>
<dbReference type="GO" id="GO:0035556">
    <property type="term" value="P:intracellular signal transduction"/>
    <property type="evidence" value="ECO:0007669"/>
    <property type="project" value="InterPro"/>
</dbReference>
<dbReference type="CDD" id="cd07302">
    <property type="entry name" value="CHD"/>
    <property type="match status" value="1"/>
</dbReference>
<name>A0A5J6ML52_9PROT</name>
<evidence type="ECO:0000313" key="4">
    <source>
        <dbReference type="Proteomes" id="UP000326202"/>
    </source>
</evidence>
<gene>
    <name evidence="3" type="ORF">FRZ44_32200</name>
</gene>
<accession>A0A5J6ML52</accession>
<proteinExistence type="predicted"/>
<dbReference type="SUPFAM" id="SSF55073">
    <property type="entry name" value="Nucleotide cyclase"/>
    <property type="match status" value="1"/>
</dbReference>
<keyword evidence="1" id="KW-0812">Transmembrane</keyword>
<dbReference type="GO" id="GO:0009190">
    <property type="term" value="P:cyclic nucleotide biosynthetic process"/>
    <property type="evidence" value="ECO:0007669"/>
    <property type="project" value="InterPro"/>
</dbReference>
<dbReference type="InterPro" id="IPR007890">
    <property type="entry name" value="CHASE2"/>
</dbReference>
<dbReference type="InterPro" id="IPR001054">
    <property type="entry name" value="A/G_cyclase"/>
</dbReference>
<dbReference type="SMART" id="SM01080">
    <property type="entry name" value="CHASE2"/>
    <property type="match status" value="1"/>
</dbReference>
<dbReference type="Pfam" id="PF00211">
    <property type="entry name" value="Guanylate_cyc"/>
    <property type="match status" value="1"/>
</dbReference>
<dbReference type="PROSITE" id="PS50125">
    <property type="entry name" value="GUANYLATE_CYCLASE_2"/>
    <property type="match status" value="1"/>
</dbReference>
<dbReference type="Pfam" id="PF05226">
    <property type="entry name" value="CHASE2"/>
    <property type="match status" value="1"/>
</dbReference>
<keyword evidence="4" id="KW-1185">Reference proteome</keyword>